<keyword evidence="3" id="KW-1185">Reference proteome</keyword>
<organism evidence="2 3">
    <name type="scientific">Melanomma pulvis-pyrius CBS 109.77</name>
    <dbReference type="NCBI Taxonomy" id="1314802"/>
    <lineage>
        <taxon>Eukaryota</taxon>
        <taxon>Fungi</taxon>
        <taxon>Dikarya</taxon>
        <taxon>Ascomycota</taxon>
        <taxon>Pezizomycotina</taxon>
        <taxon>Dothideomycetes</taxon>
        <taxon>Pleosporomycetidae</taxon>
        <taxon>Pleosporales</taxon>
        <taxon>Melanommataceae</taxon>
        <taxon>Melanomma</taxon>
    </lineage>
</organism>
<evidence type="ECO:0000313" key="3">
    <source>
        <dbReference type="Proteomes" id="UP000799757"/>
    </source>
</evidence>
<dbReference type="GO" id="GO:0003676">
    <property type="term" value="F:nucleic acid binding"/>
    <property type="evidence" value="ECO:0007669"/>
    <property type="project" value="InterPro"/>
</dbReference>
<feature type="domain" description="DDE-1" evidence="1">
    <location>
        <begin position="1"/>
        <end position="78"/>
    </location>
</feature>
<feature type="non-terminal residue" evidence="2">
    <location>
        <position position="85"/>
    </location>
</feature>
<dbReference type="AlphaFoldDB" id="A0A6A6WNI0"/>
<gene>
    <name evidence="2" type="ORF">K505DRAFT_221805</name>
</gene>
<dbReference type="OrthoDB" id="5425161at2759"/>
<protein>
    <submittedName>
        <fullName evidence="2">CENP-B protein</fullName>
    </submittedName>
</protein>
<dbReference type="InterPro" id="IPR004875">
    <property type="entry name" value="DDE_SF_endonuclease_dom"/>
</dbReference>
<name>A0A6A6WNI0_9PLEO</name>
<proteinExistence type="predicted"/>
<accession>A0A6A6WNI0</accession>
<evidence type="ECO:0000313" key="2">
    <source>
        <dbReference type="EMBL" id="KAF2785424.1"/>
    </source>
</evidence>
<sequence length="85" mass="10067">TTNKLRVAWLEHFIKYTSSRIVGARRLLILDSYKKLCRESNIYTLCMPPYLLHLLQPLNVGCFSPLKRAYRRQIKSLIRSHINHV</sequence>
<reference evidence="2" key="1">
    <citation type="journal article" date="2020" name="Stud. Mycol.">
        <title>101 Dothideomycetes genomes: a test case for predicting lifestyles and emergence of pathogens.</title>
        <authorList>
            <person name="Haridas S."/>
            <person name="Albert R."/>
            <person name="Binder M."/>
            <person name="Bloem J."/>
            <person name="Labutti K."/>
            <person name="Salamov A."/>
            <person name="Andreopoulos B."/>
            <person name="Baker S."/>
            <person name="Barry K."/>
            <person name="Bills G."/>
            <person name="Bluhm B."/>
            <person name="Cannon C."/>
            <person name="Castanera R."/>
            <person name="Culley D."/>
            <person name="Daum C."/>
            <person name="Ezra D."/>
            <person name="Gonzalez J."/>
            <person name="Henrissat B."/>
            <person name="Kuo A."/>
            <person name="Liang C."/>
            <person name="Lipzen A."/>
            <person name="Lutzoni F."/>
            <person name="Magnuson J."/>
            <person name="Mondo S."/>
            <person name="Nolan M."/>
            <person name="Ohm R."/>
            <person name="Pangilinan J."/>
            <person name="Park H.-J."/>
            <person name="Ramirez L."/>
            <person name="Alfaro M."/>
            <person name="Sun H."/>
            <person name="Tritt A."/>
            <person name="Yoshinaga Y."/>
            <person name="Zwiers L.-H."/>
            <person name="Turgeon B."/>
            <person name="Goodwin S."/>
            <person name="Spatafora J."/>
            <person name="Crous P."/>
            <person name="Grigoriev I."/>
        </authorList>
    </citation>
    <scope>NUCLEOTIDE SEQUENCE</scope>
    <source>
        <strain evidence="2">CBS 109.77</strain>
    </source>
</reference>
<feature type="non-terminal residue" evidence="2">
    <location>
        <position position="1"/>
    </location>
</feature>
<dbReference type="Pfam" id="PF03184">
    <property type="entry name" value="DDE_1"/>
    <property type="match status" value="1"/>
</dbReference>
<evidence type="ECO:0000259" key="1">
    <source>
        <dbReference type="Pfam" id="PF03184"/>
    </source>
</evidence>
<dbReference type="EMBL" id="MU003268">
    <property type="protein sequence ID" value="KAF2785424.1"/>
    <property type="molecule type" value="Genomic_DNA"/>
</dbReference>
<dbReference type="Proteomes" id="UP000799757">
    <property type="component" value="Unassembled WGS sequence"/>
</dbReference>